<name>A0A423XHE1_9PEZI</name>
<dbReference type="EMBL" id="LKEB01000008">
    <property type="protein sequence ID" value="ROW15730.1"/>
    <property type="molecule type" value="Genomic_DNA"/>
</dbReference>
<organism evidence="1 2">
    <name type="scientific">Cytospora leucostoma</name>
    <dbReference type="NCBI Taxonomy" id="1230097"/>
    <lineage>
        <taxon>Eukaryota</taxon>
        <taxon>Fungi</taxon>
        <taxon>Dikarya</taxon>
        <taxon>Ascomycota</taxon>
        <taxon>Pezizomycotina</taxon>
        <taxon>Sordariomycetes</taxon>
        <taxon>Sordariomycetidae</taxon>
        <taxon>Diaporthales</taxon>
        <taxon>Cytosporaceae</taxon>
        <taxon>Cytospora</taxon>
    </lineage>
</organism>
<reference evidence="1 2" key="1">
    <citation type="submission" date="2015-09" db="EMBL/GenBank/DDBJ databases">
        <title>Host preference determinants of Valsa canker pathogens revealed by comparative genomics.</title>
        <authorList>
            <person name="Yin Z."/>
            <person name="Huang L."/>
        </authorList>
    </citation>
    <scope>NUCLEOTIDE SEQUENCE [LARGE SCALE GENOMIC DNA]</scope>
    <source>
        <strain evidence="1 2">SXYLt</strain>
    </source>
</reference>
<dbReference type="Proteomes" id="UP000285146">
    <property type="component" value="Unassembled WGS sequence"/>
</dbReference>
<dbReference type="AlphaFoldDB" id="A0A423XHE1"/>
<protein>
    <submittedName>
        <fullName evidence="1">Uncharacterized protein</fullName>
    </submittedName>
</protein>
<keyword evidence="2" id="KW-1185">Reference proteome</keyword>
<dbReference type="InParanoid" id="A0A423XHE1"/>
<accession>A0A423XHE1</accession>
<proteinExistence type="predicted"/>
<gene>
    <name evidence="1" type="ORF">VPNG_02025</name>
</gene>
<comment type="caution">
    <text evidence="1">The sequence shown here is derived from an EMBL/GenBank/DDBJ whole genome shotgun (WGS) entry which is preliminary data.</text>
</comment>
<evidence type="ECO:0000313" key="1">
    <source>
        <dbReference type="EMBL" id="ROW15730.1"/>
    </source>
</evidence>
<evidence type="ECO:0000313" key="2">
    <source>
        <dbReference type="Proteomes" id="UP000285146"/>
    </source>
</evidence>
<dbReference type="OrthoDB" id="5233248at2759"/>
<sequence length="226" mass="22565">MPRNNINHLFPSCGDTDTPNIDNISGLLARLILQNQLTRLADIGCHGGALYGCGSSPSPSPCHPHPHSSHSQSHCHGNGGGGGGGGGCGCGGISATTSNDSRCQVCVHTCPNATQPYMGTNNVFVIPAAYVQQPQHAPQQQQSQHRSQAAGLAGVNLNNINLFLNALGLALGGVGPGSGPGSACGGGGGVSFPQGFGHSGCGAGMGQVNVNNGGFSCAACCNHFRV</sequence>